<dbReference type="Proteomes" id="UP000829398">
    <property type="component" value="Chromosome 3"/>
</dbReference>
<keyword evidence="2" id="KW-1185">Reference proteome</keyword>
<gene>
    <name evidence="1" type="ORF">KPL71_008651</name>
</gene>
<dbReference type="EMBL" id="CM039172">
    <property type="protein sequence ID" value="KAH9781874.1"/>
    <property type="molecule type" value="Genomic_DNA"/>
</dbReference>
<evidence type="ECO:0000313" key="2">
    <source>
        <dbReference type="Proteomes" id="UP000829398"/>
    </source>
</evidence>
<organism evidence="1 2">
    <name type="scientific">Citrus sinensis</name>
    <name type="common">Sweet orange</name>
    <name type="synonym">Citrus aurantium var. sinensis</name>
    <dbReference type="NCBI Taxonomy" id="2711"/>
    <lineage>
        <taxon>Eukaryota</taxon>
        <taxon>Viridiplantae</taxon>
        <taxon>Streptophyta</taxon>
        <taxon>Embryophyta</taxon>
        <taxon>Tracheophyta</taxon>
        <taxon>Spermatophyta</taxon>
        <taxon>Magnoliopsida</taxon>
        <taxon>eudicotyledons</taxon>
        <taxon>Gunneridae</taxon>
        <taxon>Pentapetalae</taxon>
        <taxon>rosids</taxon>
        <taxon>malvids</taxon>
        <taxon>Sapindales</taxon>
        <taxon>Rutaceae</taxon>
        <taxon>Aurantioideae</taxon>
        <taxon>Citrus</taxon>
    </lineage>
</organism>
<name>A0ACB8M7V1_CITSI</name>
<comment type="caution">
    <text evidence="1">The sequence shown here is derived from an EMBL/GenBank/DDBJ whole genome shotgun (WGS) entry which is preliminary data.</text>
</comment>
<sequence>MAPSSSSASASASASASTTRQWKYDVFLSFRGEDTRSNFTSHLYAALCRAKIETFIDYQLRRGDEVSPALLKAIEDSNISIVILSKDYASSSWCLDELLKILECKDTTDMGQIVLPVFYHVNPSDVRKQTGSFGEALAKHEKYSSKTKPKVLKWRAALTQVANLSGWHLDKQLGSEAELVEKIVKDVLKKLNHTSSGALDGLIGIESRVEKVESLLCIGLVDVHIVGIWGMGGIGKTTIARAIFDRIANQFEGCCFLENVREESAKRGVHRLQEELFSRLLEDGDLSLGASGLGHTFMNTRLRRKTVLIVLDDVENSQQLKNLAGDHGWFGLGSRIIITSRDKQVLKTGVDEMYEVEELNCREALQLFSLNAFKLNHPTEDYMGLSNQVVHYAKGIPLALKVLGCFLFGRSKRDWESALNKLRKNPNMDIQNVLRITYDALDDEEKAIFLDIACFFKGDNRDHVTTILDGCGFSTEIGISVLIDKCLITVTDDRLLMHDLLQEMGWGIVRQESIKDPGKRSRLWDPQDVCNLFKKNSGSEAVESISLDLSKTSELHLRSDAFVGMHQLRLLKFFSSSYREGYVEEDKVHLCQGLEILSNELRYLHWHRYPLKSLPSNFNPENLVELDMHHSNLEHLWEEMQHALNLRRIDLSYSLHLNETPDLSSARNLEIMVLDGCYSLIKFPKTSWSITELDLGETAIEEVPPAIESLCKLVVLRLDNCRRLKNLPSSICNLTSLTELELHVCSNITKFPDISGDMKYLSLSETAIEELPSSVECLTELTVLRLQKCKRLKRVSSSICKLKSLEILYLFGCSKLEGLPEILESMERLETLYLAGTPIKELPSSIDHLPQLSLLSLENCKNILSFPNSFFNLTSLSSLNLSGWSGVDKLLENLPLALLSGLCSLTELHLNDCNLLELPSALTCLSSLEILDLSGNIFESLNLKPFSCLTHLNGDYPGASVSICFSGNEIPNWFSGKTDGSSVTIELPPQWCSSKFLGFALCVVVAFDSYRDQGSLGFGCKCSFETYDGDCNDIDCKLCGLDVDYKPRILCSDYVFLLYCHQLYANVVQNDHRFSIYQHCHKASFEFSPQDDDGWPLPNCKVKKCGVCLLLSEEEDRESGHSFNEESGDGFNEIERIGSRSNGGHSEEEDDRNTGRLKENEPKIDARTLWLGQGRVNLITKIFLVGLALIFFWWCFFGCKY</sequence>
<protein>
    <submittedName>
        <fullName evidence="1">Disease resistance-like protein DSC1</fullName>
    </submittedName>
</protein>
<accession>A0ACB8M7V1</accession>
<reference evidence="2" key="1">
    <citation type="journal article" date="2023" name="Hortic. Res.">
        <title>A chromosome-level phased genome enabling allele-level studies in sweet orange: a case study on citrus Huanglongbing tolerance.</title>
        <authorList>
            <person name="Wu B."/>
            <person name="Yu Q."/>
            <person name="Deng Z."/>
            <person name="Duan Y."/>
            <person name="Luo F."/>
            <person name="Gmitter F. Jr."/>
        </authorList>
    </citation>
    <scope>NUCLEOTIDE SEQUENCE [LARGE SCALE GENOMIC DNA]</scope>
    <source>
        <strain evidence="2">cv. Valencia</strain>
    </source>
</reference>
<proteinExistence type="predicted"/>
<evidence type="ECO:0000313" key="1">
    <source>
        <dbReference type="EMBL" id="KAH9781874.1"/>
    </source>
</evidence>